<dbReference type="Pfam" id="PF00248">
    <property type="entry name" value="Aldo_ket_red"/>
    <property type="match status" value="1"/>
</dbReference>
<dbReference type="FunFam" id="3.20.20.100:FF:000002">
    <property type="entry name" value="2,5-diketo-D-gluconic acid reductase A"/>
    <property type="match status" value="1"/>
</dbReference>
<dbReference type="EMBL" id="NMPR01000057">
    <property type="protein sequence ID" value="KAA8632330.1"/>
    <property type="molecule type" value="Genomic_DNA"/>
</dbReference>
<dbReference type="PANTHER" id="PTHR43827">
    <property type="entry name" value="2,5-DIKETO-D-GLUCONIC ACID REDUCTASE"/>
    <property type="match status" value="1"/>
</dbReference>
<feature type="active site" description="Proton donor" evidence="4">
    <location>
        <position position="81"/>
    </location>
</feature>
<name>A0A8S8ZTM0_SORMA</name>
<reference evidence="8 9" key="1">
    <citation type="submission" date="2017-07" db="EMBL/GenBank/DDBJ databases">
        <title>Genome sequence of the Sordaria macrospora wild type strain R19027.</title>
        <authorList>
            <person name="Nowrousian M."/>
            <person name="Teichert I."/>
            <person name="Kueck U."/>
        </authorList>
    </citation>
    <scope>NUCLEOTIDE SEQUENCE [LARGE SCALE GENOMIC DNA]</scope>
    <source>
        <strain evidence="8 9">R19027</strain>
        <tissue evidence="8">Mycelium</tissue>
    </source>
</reference>
<dbReference type="InterPro" id="IPR023210">
    <property type="entry name" value="NADP_OxRdtase_dom"/>
</dbReference>
<protein>
    <recommendedName>
        <fullName evidence="7">NADP-dependent oxidoreductase domain-containing protein</fullName>
    </recommendedName>
</protein>
<proteinExistence type="inferred from homology"/>
<sequence>MNSATSNFEVDASGVSPKQLHGIIPSLKLADGNEIPMLGYGLGTANYKSGAALDTISEPIIAATVTALSAGYTHLDGAEAYGNETELGRAIKQSKLPRSQLFITTKTTVRAGETVTQAFNRSLEKLGLDYVDLYLLHSPFFAKNAEELHQAWREMEKIKDSGMAKSIGVSNFLIEHLQTLFDIPGGLQYPPVVNQIEYHPYLQHVVEGGQDLIAYCREKHIAIEAYSPLTAITKASPGPVDPIYTKLAKKYGVSEAEVALRWCLDQGIVTLTTSSNEERLKGYLKKLPSFKLTPKEVEDIAAAGKEKHYRQFWTQKFDANDRR</sequence>
<dbReference type="SUPFAM" id="SSF51430">
    <property type="entry name" value="NAD(P)-linked oxidoreductase"/>
    <property type="match status" value="1"/>
</dbReference>
<dbReference type="Gene3D" id="3.20.20.100">
    <property type="entry name" value="NADP-dependent oxidoreductase domain"/>
    <property type="match status" value="1"/>
</dbReference>
<dbReference type="GO" id="GO:0016652">
    <property type="term" value="F:oxidoreductase activity, acting on NAD(P)H as acceptor"/>
    <property type="evidence" value="ECO:0007669"/>
    <property type="project" value="InterPro"/>
</dbReference>
<evidence type="ECO:0000313" key="8">
    <source>
        <dbReference type="EMBL" id="KAA8632330.1"/>
    </source>
</evidence>
<evidence type="ECO:0000256" key="2">
    <source>
        <dbReference type="ARBA" id="ARBA00022857"/>
    </source>
</evidence>
<dbReference type="Proteomes" id="UP000433876">
    <property type="component" value="Unassembled WGS sequence"/>
</dbReference>
<feature type="domain" description="NADP-dependent oxidoreductase" evidence="7">
    <location>
        <begin position="41"/>
        <end position="303"/>
    </location>
</feature>
<dbReference type="InterPro" id="IPR018170">
    <property type="entry name" value="Aldo/ket_reductase_CS"/>
</dbReference>
<dbReference type="InterPro" id="IPR020471">
    <property type="entry name" value="AKR"/>
</dbReference>
<evidence type="ECO:0000256" key="4">
    <source>
        <dbReference type="PIRSR" id="PIRSR000097-1"/>
    </source>
</evidence>
<gene>
    <name evidence="8" type="ORF">SMACR_02438</name>
</gene>
<evidence type="ECO:0000256" key="3">
    <source>
        <dbReference type="ARBA" id="ARBA00023002"/>
    </source>
</evidence>
<feature type="binding site" evidence="5">
    <location>
        <position position="137"/>
    </location>
    <ligand>
        <name>substrate</name>
    </ligand>
</feature>
<dbReference type="PROSITE" id="PS00062">
    <property type="entry name" value="ALDOKETO_REDUCTASE_2"/>
    <property type="match status" value="1"/>
</dbReference>
<keyword evidence="2" id="KW-0521">NADP</keyword>
<evidence type="ECO:0000259" key="7">
    <source>
        <dbReference type="Pfam" id="PF00248"/>
    </source>
</evidence>
<feature type="site" description="Lowers pKa of active site Tyr" evidence="6">
    <location>
        <position position="106"/>
    </location>
</feature>
<evidence type="ECO:0000256" key="1">
    <source>
        <dbReference type="ARBA" id="ARBA00007905"/>
    </source>
</evidence>
<organism evidence="8 9">
    <name type="scientific">Sordaria macrospora</name>
    <dbReference type="NCBI Taxonomy" id="5147"/>
    <lineage>
        <taxon>Eukaryota</taxon>
        <taxon>Fungi</taxon>
        <taxon>Dikarya</taxon>
        <taxon>Ascomycota</taxon>
        <taxon>Pezizomycotina</taxon>
        <taxon>Sordariomycetes</taxon>
        <taxon>Sordariomycetidae</taxon>
        <taxon>Sordariales</taxon>
        <taxon>Sordariaceae</taxon>
        <taxon>Sordaria</taxon>
    </lineage>
</organism>
<dbReference type="AlphaFoldDB" id="A0A8S8ZTM0"/>
<dbReference type="OMA" id="AWKAMEG"/>
<dbReference type="CDD" id="cd19120">
    <property type="entry name" value="AKR_AKR3C2-3"/>
    <property type="match status" value="1"/>
</dbReference>
<evidence type="ECO:0000256" key="6">
    <source>
        <dbReference type="PIRSR" id="PIRSR000097-3"/>
    </source>
</evidence>
<dbReference type="VEuPathDB" id="FungiDB:SMAC_02438"/>
<dbReference type="GO" id="GO:0016616">
    <property type="term" value="F:oxidoreductase activity, acting on the CH-OH group of donors, NAD or NADP as acceptor"/>
    <property type="evidence" value="ECO:0007669"/>
    <property type="project" value="UniProtKB-ARBA"/>
</dbReference>
<accession>A0A8S8ZTM0</accession>
<evidence type="ECO:0000313" key="9">
    <source>
        <dbReference type="Proteomes" id="UP000433876"/>
    </source>
</evidence>
<dbReference type="PIRSF" id="PIRSF000097">
    <property type="entry name" value="AKR"/>
    <property type="match status" value="1"/>
</dbReference>
<dbReference type="InterPro" id="IPR036812">
    <property type="entry name" value="NAD(P)_OxRdtase_dom_sf"/>
</dbReference>
<dbReference type="PANTHER" id="PTHR43827:SF3">
    <property type="entry name" value="NADP-DEPENDENT OXIDOREDUCTASE DOMAIN-CONTAINING PROTEIN"/>
    <property type="match status" value="1"/>
</dbReference>
<comment type="similarity">
    <text evidence="1">Belongs to the aldo/keto reductase family.</text>
</comment>
<comment type="caution">
    <text evidence="8">The sequence shown here is derived from an EMBL/GenBank/DDBJ whole genome shotgun (WGS) entry which is preliminary data.</text>
</comment>
<evidence type="ECO:0000256" key="5">
    <source>
        <dbReference type="PIRSR" id="PIRSR000097-2"/>
    </source>
</evidence>
<dbReference type="InterPro" id="IPR044494">
    <property type="entry name" value="AKR3C2/3"/>
</dbReference>
<dbReference type="PRINTS" id="PR00069">
    <property type="entry name" value="ALDKETRDTASE"/>
</dbReference>
<keyword evidence="3" id="KW-0560">Oxidoreductase</keyword>